<sequence>MEKQCATIDVGYIMYLACHRSKGESRCSNTRLRYCAWQYVVDKGKTDLEGIVIIAINSVDGIGRYNASIQYTRNRCQGSAKQREIFSWELFIPPASPSPSMFFWKTVFSDWLSPRRTGWQRILGWQPSHPQIPTFIIVATLSFDGFRWNISLLGLSGCPGLSRL</sequence>
<evidence type="ECO:0000313" key="1">
    <source>
        <dbReference type="EMBL" id="KIN94767.1"/>
    </source>
</evidence>
<organism evidence="1 2">
    <name type="scientific">Pisolithus tinctorius Marx 270</name>
    <dbReference type="NCBI Taxonomy" id="870435"/>
    <lineage>
        <taxon>Eukaryota</taxon>
        <taxon>Fungi</taxon>
        <taxon>Dikarya</taxon>
        <taxon>Basidiomycota</taxon>
        <taxon>Agaricomycotina</taxon>
        <taxon>Agaricomycetes</taxon>
        <taxon>Agaricomycetidae</taxon>
        <taxon>Boletales</taxon>
        <taxon>Sclerodermatineae</taxon>
        <taxon>Pisolithaceae</taxon>
        <taxon>Pisolithus</taxon>
    </lineage>
</organism>
<dbReference type="EMBL" id="KN832086">
    <property type="protein sequence ID" value="KIN94767.1"/>
    <property type="molecule type" value="Genomic_DNA"/>
</dbReference>
<reference evidence="1 2" key="1">
    <citation type="submission" date="2014-04" db="EMBL/GenBank/DDBJ databases">
        <authorList>
            <consortium name="DOE Joint Genome Institute"/>
            <person name="Kuo A."/>
            <person name="Kohler A."/>
            <person name="Costa M.D."/>
            <person name="Nagy L.G."/>
            <person name="Floudas D."/>
            <person name="Copeland A."/>
            <person name="Barry K.W."/>
            <person name="Cichocki N."/>
            <person name="Veneault-Fourrey C."/>
            <person name="LaButti K."/>
            <person name="Lindquist E.A."/>
            <person name="Lipzen A."/>
            <person name="Lundell T."/>
            <person name="Morin E."/>
            <person name="Murat C."/>
            <person name="Sun H."/>
            <person name="Tunlid A."/>
            <person name="Henrissat B."/>
            <person name="Grigoriev I.V."/>
            <person name="Hibbett D.S."/>
            <person name="Martin F."/>
            <person name="Nordberg H.P."/>
            <person name="Cantor M.N."/>
            <person name="Hua S.X."/>
        </authorList>
    </citation>
    <scope>NUCLEOTIDE SEQUENCE [LARGE SCALE GENOMIC DNA]</scope>
    <source>
        <strain evidence="1 2">Marx 270</strain>
    </source>
</reference>
<reference evidence="2" key="2">
    <citation type="submission" date="2015-01" db="EMBL/GenBank/DDBJ databases">
        <title>Evolutionary Origins and Diversification of the Mycorrhizal Mutualists.</title>
        <authorList>
            <consortium name="DOE Joint Genome Institute"/>
            <consortium name="Mycorrhizal Genomics Consortium"/>
            <person name="Kohler A."/>
            <person name="Kuo A."/>
            <person name="Nagy L.G."/>
            <person name="Floudas D."/>
            <person name="Copeland A."/>
            <person name="Barry K.W."/>
            <person name="Cichocki N."/>
            <person name="Veneault-Fourrey C."/>
            <person name="LaButti K."/>
            <person name="Lindquist E.A."/>
            <person name="Lipzen A."/>
            <person name="Lundell T."/>
            <person name="Morin E."/>
            <person name="Murat C."/>
            <person name="Riley R."/>
            <person name="Ohm R."/>
            <person name="Sun H."/>
            <person name="Tunlid A."/>
            <person name="Henrissat B."/>
            <person name="Grigoriev I.V."/>
            <person name="Hibbett D.S."/>
            <person name="Martin F."/>
        </authorList>
    </citation>
    <scope>NUCLEOTIDE SEQUENCE [LARGE SCALE GENOMIC DNA]</scope>
    <source>
        <strain evidence="2">Marx 270</strain>
    </source>
</reference>
<proteinExistence type="predicted"/>
<evidence type="ECO:0000313" key="2">
    <source>
        <dbReference type="Proteomes" id="UP000054217"/>
    </source>
</evidence>
<protein>
    <submittedName>
        <fullName evidence="1">Uncharacterized protein</fullName>
    </submittedName>
</protein>
<name>A0A0C3ICH4_PISTI</name>
<accession>A0A0C3ICH4</accession>
<dbReference type="Proteomes" id="UP000054217">
    <property type="component" value="Unassembled WGS sequence"/>
</dbReference>
<gene>
    <name evidence="1" type="ORF">M404DRAFT_1008047</name>
</gene>
<dbReference type="HOGENOM" id="CLU_1619701_0_0_1"/>
<dbReference type="InParanoid" id="A0A0C3ICH4"/>
<keyword evidence="2" id="KW-1185">Reference proteome</keyword>
<dbReference type="AlphaFoldDB" id="A0A0C3ICH4"/>